<evidence type="ECO:0000256" key="1">
    <source>
        <dbReference type="SAM" id="MobiDB-lite"/>
    </source>
</evidence>
<evidence type="ECO:0008006" key="5">
    <source>
        <dbReference type="Google" id="ProtNLM"/>
    </source>
</evidence>
<dbReference type="PANTHER" id="PTHR35041:SF3">
    <property type="entry name" value="FORMYLMETHIONINE DEFORMYLASE-LIKE PROTEIN"/>
    <property type="match status" value="1"/>
</dbReference>
<feature type="compositionally biased region" description="Basic and acidic residues" evidence="1">
    <location>
        <begin position="664"/>
        <end position="685"/>
    </location>
</feature>
<feature type="transmembrane region" description="Helical" evidence="2">
    <location>
        <begin position="93"/>
        <end position="110"/>
    </location>
</feature>
<keyword evidence="2" id="KW-0472">Membrane</keyword>
<keyword evidence="2" id="KW-1133">Transmembrane helix</keyword>
<feature type="transmembrane region" description="Helical" evidence="2">
    <location>
        <begin position="53"/>
        <end position="73"/>
    </location>
</feature>
<accession>A0A6A5W675</accession>
<keyword evidence="4" id="KW-1185">Reference proteome</keyword>
<organism evidence="3 4">
    <name type="scientific">Amniculicola lignicola CBS 123094</name>
    <dbReference type="NCBI Taxonomy" id="1392246"/>
    <lineage>
        <taxon>Eukaryota</taxon>
        <taxon>Fungi</taxon>
        <taxon>Dikarya</taxon>
        <taxon>Ascomycota</taxon>
        <taxon>Pezizomycotina</taxon>
        <taxon>Dothideomycetes</taxon>
        <taxon>Pleosporomycetidae</taxon>
        <taxon>Pleosporales</taxon>
        <taxon>Amniculicolaceae</taxon>
        <taxon>Amniculicola</taxon>
    </lineage>
</organism>
<gene>
    <name evidence="3" type="ORF">P154DRAFT_450986</name>
</gene>
<proteinExistence type="predicted"/>
<reference evidence="3" key="1">
    <citation type="journal article" date="2020" name="Stud. Mycol.">
        <title>101 Dothideomycetes genomes: a test case for predicting lifestyles and emergence of pathogens.</title>
        <authorList>
            <person name="Haridas S."/>
            <person name="Albert R."/>
            <person name="Binder M."/>
            <person name="Bloem J."/>
            <person name="Labutti K."/>
            <person name="Salamov A."/>
            <person name="Andreopoulos B."/>
            <person name="Baker S."/>
            <person name="Barry K."/>
            <person name="Bills G."/>
            <person name="Bluhm B."/>
            <person name="Cannon C."/>
            <person name="Castanera R."/>
            <person name="Culley D."/>
            <person name="Daum C."/>
            <person name="Ezra D."/>
            <person name="Gonzalez J."/>
            <person name="Henrissat B."/>
            <person name="Kuo A."/>
            <person name="Liang C."/>
            <person name="Lipzen A."/>
            <person name="Lutzoni F."/>
            <person name="Magnuson J."/>
            <person name="Mondo S."/>
            <person name="Nolan M."/>
            <person name="Ohm R."/>
            <person name="Pangilinan J."/>
            <person name="Park H.-J."/>
            <person name="Ramirez L."/>
            <person name="Alfaro M."/>
            <person name="Sun H."/>
            <person name="Tritt A."/>
            <person name="Yoshinaga Y."/>
            <person name="Zwiers L.-H."/>
            <person name="Turgeon B."/>
            <person name="Goodwin S."/>
            <person name="Spatafora J."/>
            <person name="Crous P."/>
            <person name="Grigoriev I."/>
        </authorList>
    </citation>
    <scope>NUCLEOTIDE SEQUENCE</scope>
    <source>
        <strain evidence="3">CBS 123094</strain>
    </source>
</reference>
<evidence type="ECO:0000313" key="3">
    <source>
        <dbReference type="EMBL" id="KAF1993136.1"/>
    </source>
</evidence>
<dbReference type="Proteomes" id="UP000799779">
    <property type="component" value="Unassembled WGS sequence"/>
</dbReference>
<feature type="transmembrane region" description="Helical" evidence="2">
    <location>
        <begin position="152"/>
        <end position="174"/>
    </location>
</feature>
<protein>
    <recommendedName>
        <fullName evidence="5">Formylmethionine deformylase-like protein</fullName>
    </recommendedName>
</protein>
<dbReference type="OrthoDB" id="5340195at2759"/>
<keyword evidence="2" id="KW-0812">Transmembrane</keyword>
<feature type="transmembrane region" description="Helical" evidence="2">
    <location>
        <begin position="550"/>
        <end position="572"/>
    </location>
</feature>
<name>A0A6A5W675_9PLEO</name>
<evidence type="ECO:0000313" key="4">
    <source>
        <dbReference type="Proteomes" id="UP000799779"/>
    </source>
</evidence>
<dbReference type="EMBL" id="ML977728">
    <property type="protein sequence ID" value="KAF1993136.1"/>
    <property type="molecule type" value="Genomic_DNA"/>
</dbReference>
<evidence type="ECO:0000256" key="2">
    <source>
        <dbReference type="SAM" id="Phobius"/>
    </source>
</evidence>
<feature type="region of interest" description="Disordered" evidence="1">
    <location>
        <begin position="663"/>
        <end position="685"/>
    </location>
</feature>
<dbReference type="PANTHER" id="PTHR35041">
    <property type="entry name" value="MEDIATOR OF RNA POLYMERASE II TRANSCRIPTION SUBUNIT 1"/>
    <property type="match status" value="1"/>
</dbReference>
<dbReference type="AlphaFoldDB" id="A0A6A5W675"/>
<sequence>MSDQKGTVQEPADSTHTVGSMATYKTIDAAAQDLADRRAGELAQWDFHWHTPVLIVALFLVGVGSGIGHHFFYAHLDGKVAKDQLTMIRYGTAMAYLMKSCLVGSVLLCYRQRIWHTFRTRALTIRAIDGLFTATEDLNQFRKWEMIKNAKLATFMAVCTWAIPIASVLSPASLTSEVRPKYVNAQCNAVASLNFTHEGTYDFRNVTSYAGASLVYYNTTLRPDNTNGWFDYYDQNSKNSRRLTVTATYLGKPAYNPSASDDACGKGWNCTYSIEFEGPGYKCEDVEDATGAPFDLKSFAPEGDYTYRGLVDLGDYDKQQVKSFKGMPADPPPYKDLLGVFTTEPVLWIGYSLNTSTPYDVKSPFRQKWGNVHTPKIFKCTAHHTKYRFTMVYNDTIQHSILQSREFLTPVIDTTLTTPDGNNDLTNVTNLVPGPAENFIRPNGDVNKYKQTAAYHAMGGLLRNFLRGEISYDSVNRIPITSSDISETKLINMATSYPVENLKEGIQNLFEDMLITLLSEPHLVVASTQSVPCTKNRSVPVFVYHIRSLWIGYAIVIFATLVFMFVGAWSIYQNGVSSDNKFSRMLVTTRNPTIDKLSVGACLGGDPFPRDLRTTKLRFGVLLEDDPRDGPLGKVEHCCFGTEGELKDIVKYGTYAGLKKYRKDAKEEAGDRHEKEGLLGEAVEK</sequence>